<dbReference type="InterPro" id="IPR023398">
    <property type="entry name" value="TIF_eIF4e-like"/>
</dbReference>
<dbReference type="EMBL" id="OV170227">
    <property type="protein sequence ID" value="CAH0729018.1"/>
    <property type="molecule type" value="Genomic_DNA"/>
</dbReference>
<dbReference type="InterPro" id="IPR001040">
    <property type="entry name" value="TIF_eIF_4E"/>
</dbReference>
<dbReference type="PANTHER" id="PTHR11960">
    <property type="entry name" value="EUKARYOTIC TRANSLATION INITIATION FACTOR 4E RELATED"/>
    <property type="match status" value="1"/>
</dbReference>
<comment type="similarity">
    <text evidence="1 7">Belongs to the eukaryotic initiation factor 4E family.</text>
</comment>
<dbReference type="GO" id="GO:0016281">
    <property type="term" value="C:eukaryotic translation initiation factor 4F complex"/>
    <property type="evidence" value="ECO:0007669"/>
    <property type="project" value="TreeGrafter"/>
</dbReference>
<evidence type="ECO:0000256" key="5">
    <source>
        <dbReference type="ARBA" id="ARBA00022917"/>
    </source>
</evidence>
<sequence length="193" mass="22591">MTEAAPEMQETMNQTDDSKSSLEEIKHPLEHTWSFWMFTNEKRTWEDNLVKLTTFSTVEDYWCLYHHMKVPSELALGQDYAIFKNNIRPMWEDAANIKGGRWLISFDKKRNINMDNIWLFVILLLIGENFEHSHVISGAVVNVRVKSKIGVWISDLRNKAAIMEIGQKLKDQLGIHGRINFHKHNSTDNLYTI</sequence>
<organism evidence="9 10">
    <name type="scientific">Brenthis ino</name>
    <name type="common">lesser marbled fritillary</name>
    <dbReference type="NCBI Taxonomy" id="405034"/>
    <lineage>
        <taxon>Eukaryota</taxon>
        <taxon>Metazoa</taxon>
        <taxon>Ecdysozoa</taxon>
        <taxon>Arthropoda</taxon>
        <taxon>Hexapoda</taxon>
        <taxon>Insecta</taxon>
        <taxon>Pterygota</taxon>
        <taxon>Neoptera</taxon>
        <taxon>Endopterygota</taxon>
        <taxon>Lepidoptera</taxon>
        <taxon>Glossata</taxon>
        <taxon>Ditrysia</taxon>
        <taxon>Papilionoidea</taxon>
        <taxon>Nymphalidae</taxon>
        <taxon>Heliconiinae</taxon>
        <taxon>Argynnini</taxon>
        <taxon>Brenthis</taxon>
    </lineage>
</organism>
<keyword evidence="4 7" id="KW-0694">RNA-binding</keyword>
<dbReference type="PROSITE" id="PS00813">
    <property type="entry name" value="IF4E"/>
    <property type="match status" value="1"/>
</dbReference>
<feature type="region of interest" description="Disordered" evidence="8">
    <location>
        <begin position="1"/>
        <end position="20"/>
    </location>
</feature>
<evidence type="ECO:0000256" key="2">
    <source>
        <dbReference type="ARBA" id="ARBA00022540"/>
    </source>
</evidence>
<accession>A0A8J9UZN2</accession>
<dbReference type="PANTHER" id="PTHR11960:SF8">
    <property type="entry name" value="EUKARYOTIC TRANSLATION INITIATION FACTOR 4E1-RELATED"/>
    <property type="match status" value="1"/>
</dbReference>
<gene>
    <name evidence="9" type="ORF">BINO364_LOCUS14171</name>
</gene>
<dbReference type="SUPFAM" id="SSF55418">
    <property type="entry name" value="eIF4e-like"/>
    <property type="match status" value="1"/>
</dbReference>
<feature type="non-terminal residue" evidence="9">
    <location>
        <position position="193"/>
    </location>
</feature>
<dbReference type="InterPro" id="IPR019770">
    <property type="entry name" value="TIF_eIF_4E_CS"/>
</dbReference>
<dbReference type="GO" id="GO:0000340">
    <property type="term" value="F:RNA 7-methylguanosine cap binding"/>
    <property type="evidence" value="ECO:0007669"/>
    <property type="project" value="TreeGrafter"/>
</dbReference>
<dbReference type="Pfam" id="PF01652">
    <property type="entry name" value="IF4E"/>
    <property type="match status" value="1"/>
</dbReference>
<evidence type="ECO:0000256" key="1">
    <source>
        <dbReference type="ARBA" id="ARBA00009860"/>
    </source>
</evidence>
<keyword evidence="5 7" id="KW-0648">Protein biosynthesis</keyword>
<evidence type="ECO:0000256" key="4">
    <source>
        <dbReference type="ARBA" id="ARBA00022884"/>
    </source>
</evidence>
<reference evidence="9" key="1">
    <citation type="submission" date="2021-12" db="EMBL/GenBank/DDBJ databases">
        <authorList>
            <person name="Martin H S."/>
        </authorList>
    </citation>
    <scope>NUCLEOTIDE SEQUENCE</scope>
</reference>
<keyword evidence="10" id="KW-1185">Reference proteome</keyword>
<keyword evidence="3" id="KW-0810">Translation regulation</keyword>
<evidence type="ECO:0000256" key="6">
    <source>
        <dbReference type="ARBA" id="ARBA00032656"/>
    </source>
</evidence>
<name>A0A8J9UZN2_9NEOP</name>
<dbReference type="GO" id="GO:0006417">
    <property type="term" value="P:regulation of translation"/>
    <property type="evidence" value="ECO:0007669"/>
    <property type="project" value="UniProtKB-KW"/>
</dbReference>
<evidence type="ECO:0000256" key="7">
    <source>
        <dbReference type="RuleBase" id="RU004374"/>
    </source>
</evidence>
<dbReference type="AlphaFoldDB" id="A0A8J9UZN2"/>
<protein>
    <recommendedName>
        <fullName evidence="6">eIF-4F 25 kDa subunit</fullName>
    </recommendedName>
</protein>
<evidence type="ECO:0000256" key="3">
    <source>
        <dbReference type="ARBA" id="ARBA00022845"/>
    </source>
</evidence>
<dbReference type="OrthoDB" id="590761at2759"/>
<evidence type="ECO:0000313" key="9">
    <source>
        <dbReference type="EMBL" id="CAH0729018.1"/>
    </source>
</evidence>
<dbReference type="Proteomes" id="UP000838878">
    <property type="component" value="Chromosome 7"/>
</dbReference>
<evidence type="ECO:0000313" key="10">
    <source>
        <dbReference type="Proteomes" id="UP000838878"/>
    </source>
</evidence>
<proteinExistence type="inferred from homology"/>
<dbReference type="GO" id="GO:0003743">
    <property type="term" value="F:translation initiation factor activity"/>
    <property type="evidence" value="ECO:0007669"/>
    <property type="project" value="UniProtKB-KW"/>
</dbReference>
<dbReference type="Gene3D" id="3.30.760.10">
    <property type="entry name" value="RNA Cap, Translation Initiation Factor Eif4e"/>
    <property type="match status" value="1"/>
</dbReference>
<keyword evidence="2 7" id="KW-0396">Initiation factor</keyword>
<evidence type="ECO:0000256" key="8">
    <source>
        <dbReference type="SAM" id="MobiDB-lite"/>
    </source>
</evidence>